<evidence type="ECO:0000313" key="2">
    <source>
        <dbReference type="EMBL" id="PZO39186.1"/>
    </source>
</evidence>
<name>A0A2W4W3H0_9CYAN</name>
<accession>A0A2W4W3H0</accession>
<reference evidence="2 3" key="2">
    <citation type="submission" date="2018-06" db="EMBL/GenBank/DDBJ databases">
        <title>Metagenomic assembly of (sub)arctic Cyanobacteria and their associated microbiome from non-axenic cultures.</title>
        <authorList>
            <person name="Baurain D."/>
        </authorList>
    </citation>
    <scope>NUCLEOTIDE SEQUENCE [LARGE SCALE GENOMIC DNA]</scope>
    <source>
        <strain evidence="2">ULC066bin1</strain>
    </source>
</reference>
<feature type="region of interest" description="Disordered" evidence="1">
    <location>
        <begin position="299"/>
        <end position="373"/>
    </location>
</feature>
<evidence type="ECO:0000313" key="3">
    <source>
        <dbReference type="Proteomes" id="UP000249467"/>
    </source>
</evidence>
<dbReference type="Proteomes" id="UP000249467">
    <property type="component" value="Unassembled WGS sequence"/>
</dbReference>
<dbReference type="AlphaFoldDB" id="A0A2W4W3H0"/>
<feature type="compositionally biased region" description="Basic and acidic residues" evidence="1">
    <location>
        <begin position="320"/>
        <end position="331"/>
    </location>
</feature>
<dbReference type="EMBL" id="QBML01000019">
    <property type="protein sequence ID" value="PZO39186.1"/>
    <property type="molecule type" value="Genomic_DNA"/>
</dbReference>
<feature type="compositionally biased region" description="Basic and acidic residues" evidence="1">
    <location>
        <begin position="51"/>
        <end position="64"/>
    </location>
</feature>
<protein>
    <submittedName>
        <fullName evidence="2">Uncharacterized protein</fullName>
    </submittedName>
</protein>
<feature type="region of interest" description="Disordered" evidence="1">
    <location>
        <begin position="1"/>
        <end position="29"/>
    </location>
</feature>
<evidence type="ECO:0000256" key="1">
    <source>
        <dbReference type="SAM" id="MobiDB-lite"/>
    </source>
</evidence>
<proteinExistence type="predicted"/>
<feature type="region of interest" description="Disordered" evidence="1">
    <location>
        <begin position="41"/>
        <end position="67"/>
    </location>
</feature>
<feature type="compositionally biased region" description="Polar residues" evidence="1">
    <location>
        <begin position="1"/>
        <end position="16"/>
    </location>
</feature>
<gene>
    <name evidence="2" type="ORF">DCF19_14520</name>
</gene>
<comment type="caution">
    <text evidence="2">The sequence shown here is derived from an EMBL/GenBank/DDBJ whole genome shotgun (WGS) entry which is preliminary data.</text>
</comment>
<sequence>MSKINKQSQSDDSNSKLPPKAVTPKPPIKDLPKLEVVKVIAPKSPESTQTEEQKLVQKVSEEPVKSSSTPKVIPAAVKVKSPVINRSANSYSNLERQTEDKQEEKVCLQPIPPATEPFQYRAIGVISGRYIANEDNFAKGHILTTDGSLVDAVLLGKIISIVKKRLQGDREYMWVVYPRTNDKAGKLHVQISGVWAPVELGKSDVQIDPNVQDGYFSVRGEISCQSVEDNSVIVKVRRTEQKFDKEKDKVTKEYSKFKVRLTGLLPTDAVGQFWSVNVQRQGDVLTIIDGEFIGLVPYKGKRRPQSKGRPSGGGKFAPRKYNDRPYSDRPFKPSFAGDGGDGSGGIYPPRPRFSEDRPPVPRPLIKRKDPTDS</sequence>
<organism evidence="2 3">
    <name type="scientific">Pseudanabaena frigida</name>
    <dbReference type="NCBI Taxonomy" id="945775"/>
    <lineage>
        <taxon>Bacteria</taxon>
        <taxon>Bacillati</taxon>
        <taxon>Cyanobacteriota</taxon>
        <taxon>Cyanophyceae</taxon>
        <taxon>Pseudanabaenales</taxon>
        <taxon>Pseudanabaenaceae</taxon>
        <taxon>Pseudanabaena</taxon>
    </lineage>
</organism>
<reference evidence="2 3" key="1">
    <citation type="submission" date="2018-04" db="EMBL/GenBank/DDBJ databases">
        <authorList>
            <person name="Go L.Y."/>
            <person name="Mitchell J.A."/>
        </authorList>
    </citation>
    <scope>NUCLEOTIDE SEQUENCE [LARGE SCALE GENOMIC DNA]</scope>
    <source>
        <strain evidence="2">ULC066bin1</strain>
    </source>
</reference>